<proteinExistence type="predicted"/>
<evidence type="ECO:0000313" key="2">
    <source>
        <dbReference type="Proteomes" id="UP001139411"/>
    </source>
</evidence>
<dbReference type="Proteomes" id="UP001139411">
    <property type="component" value="Unassembled WGS sequence"/>
</dbReference>
<comment type="caution">
    <text evidence="1">The sequence shown here is derived from an EMBL/GenBank/DDBJ whole genome shotgun (WGS) entry which is preliminary data.</text>
</comment>
<dbReference type="AlphaFoldDB" id="A0A9X1TT62"/>
<reference evidence="1" key="1">
    <citation type="submission" date="2022-01" db="EMBL/GenBank/DDBJ databases">
        <title>Novel species in genus Dyadobacter.</title>
        <authorList>
            <person name="Ma C."/>
        </authorList>
    </citation>
    <scope>NUCLEOTIDE SEQUENCE</scope>
    <source>
        <strain evidence="1">CY357</strain>
    </source>
</reference>
<sequence>MREKLTFLEGKSMWRWLLLALLLTSIVSHDFAEPKSIYRIEEVISNRSRESHFRKTGTFSYAYKITDKQKCSSKSHLLQFGRLCFLSKSLQIHTALAVSTAPDLQPIIMNATGQHINGRSQSSEEPFPFHS</sequence>
<gene>
    <name evidence="1" type="ORF">L0661_10670</name>
</gene>
<protein>
    <submittedName>
        <fullName evidence="1">Uncharacterized protein</fullName>
    </submittedName>
</protein>
<organism evidence="1 2">
    <name type="scientific">Dyadobacter chenhuakuii</name>
    <dbReference type="NCBI Taxonomy" id="2909339"/>
    <lineage>
        <taxon>Bacteria</taxon>
        <taxon>Pseudomonadati</taxon>
        <taxon>Bacteroidota</taxon>
        <taxon>Cytophagia</taxon>
        <taxon>Cytophagales</taxon>
        <taxon>Spirosomataceae</taxon>
        <taxon>Dyadobacter</taxon>
    </lineage>
</organism>
<dbReference type="RefSeq" id="WP_235177755.1">
    <property type="nucleotide sequence ID" value="NZ_JAKFFV010000005.1"/>
</dbReference>
<dbReference type="EMBL" id="JAKFFV010000005">
    <property type="protein sequence ID" value="MCF2498775.1"/>
    <property type="molecule type" value="Genomic_DNA"/>
</dbReference>
<name>A0A9X1TT62_9BACT</name>
<evidence type="ECO:0000313" key="1">
    <source>
        <dbReference type="EMBL" id="MCF2498775.1"/>
    </source>
</evidence>
<accession>A0A9X1TT62</accession>